<dbReference type="PROSITE" id="PS00387">
    <property type="entry name" value="PPASE"/>
    <property type="match status" value="1"/>
</dbReference>
<protein>
    <recommendedName>
        <fullName evidence="3">inorganic diphosphatase</fullName>
        <ecNumber evidence="3">3.6.1.1</ecNumber>
    </recommendedName>
</protein>
<dbReference type="AlphaFoldDB" id="A0A8T3BTP9"/>
<accession>A0A8T3BTP9</accession>
<dbReference type="EMBL" id="JAGYWB010000005">
    <property type="protein sequence ID" value="KAI0522320.1"/>
    <property type="molecule type" value="Genomic_DNA"/>
</dbReference>
<evidence type="ECO:0000256" key="6">
    <source>
        <dbReference type="ARBA" id="ARBA00022842"/>
    </source>
</evidence>
<dbReference type="Gene3D" id="3.60.10.10">
    <property type="entry name" value="Endonuclease/exonuclease/phosphatase"/>
    <property type="match status" value="1"/>
</dbReference>
<dbReference type="InterPro" id="IPR008162">
    <property type="entry name" value="Pyrophosphatase"/>
</dbReference>
<dbReference type="Gene3D" id="3.90.80.10">
    <property type="entry name" value="Inorganic pyrophosphatase"/>
    <property type="match status" value="1"/>
</dbReference>
<evidence type="ECO:0000256" key="5">
    <source>
        <dbReference type="ARBA" id="ARBA00022801"/>
    </source>
</evidence>
<dbReference type="Pfam" id="PF00719">
    <property type="entry name" value="Pyrophosphatase"/>
    <property type="match status" value="1"/>
</dbReference>
<dbReference type="OrthoDB" id="10020333at2759"/>
<comment type="caution">
    <text evidence="8">The sequence shown here is derived from an EMBL/GenBank/DDBJ whole genome shotgun (WGS) entry which is preliminary data.</text>
</comment>
<evidence type="ECO:0000256" key="1">
    <source>
        <dbReference type="ARBA" id="ARBA00001946"/>
    </source>
</evidence>
<dbReference type="EC" id="3.6.1.1" evidence="3"/>
<dbReference type="GO" id="GO:0005737">
    <property type="term" value="C:cytoplasm"/>
    <property type="evidence" value="ECO:0007669"/>
    <property type="project" value="InterPro"/>
</dbReference>
<comment type="similarity">
    <text evidence="2">Belongs to the PPase family.</text>
</comment>
<comment type="catalytic activity">
    <reaction evidence="7">
        <text>diphosphate + H2O = 2 phosphate + H(+)</text>
        <dbReference type="Rhea" id="RHEA:24576"/>
        <dbReference type="ChEBI" id="CHEBI:15377"/>
        <dbReference type="ChEBI" id="CHEBI:15378"/>
        <dbReference type="ChEBI" id="CHEBI:33019"/>
        <dbReference type="ChEBI" id="CHEBI:43474"/>
        <dbReference type="EC" id="3.6.1.1"/>
    </reaction>
</comment>
<dbReference type="SUPFAM" id="SSF50324">
    <property type="entry name" value="Inorganic pyrophosphatase"/>
    <property type="match status" value="1"/>
</dbReference>
<evidence type="ECO:0000256" key="3">
    <source>
        <dbReference type="ARBA" id="ARBA00012146"/>
    </source>
</evidence>
<gene>
    <name evidence="8" type="ORF">KFK09_004695</name>
</gene>
<evidence type="ECO:0000313" key="8">
    <source>
        <dbReference type="EMBL" id="KAI0522320.1"/>
    </source>
</evidence>
<dbReference type="GO" id="GO:0004427">
    <property type="term" value="F:inorganic diphosphate phosphatase activity"/>
    <property type="evidence" value="ECO:0007669"/>
    <property type="project" value="UniProtKB-EC"/>
</dbReference>
<dbReference type="GO" id="GO:0006796">
    <property type="term" value="P:phosphate-containing compound metabolic process"/>
    <property type="evidence" value="ECO:0007669"/>
    <property type="project" value="InterPro"/>
</dbReference>
<evidence type="ECO:0000256" key="7">
    <source>
        <dbReference type="ARBA" id="ARBA00047820"/>
    </source>
</evidence>
<reference evidence="8" key="1">
    <citation type="journal article" date="2022" name="Front. Genet.">
        <title>Chromosome-Scale Assembly of the Dendrobium nobile Genome Provides Insights Into the Molecular Mechanism of the Biosynthesis of the Medicinal Active Ingredient of Dendrobium.</title>
        <authorList>
            <person name="Xu Q."/>
            <person name="Niu S.-C."/>
            <person name="Li K.-L."/>
            <person name="Zheng P.-J."/>
            <person name="Zhang X.-J."/>
            <person name="Jia Y."/>
            <person name="Liu Y."/>
            <person name="Niu Y.-X."/>
            <person name="Yu L.-H."/>
            <person name="Chen D.-F."/>
            <person name="Zhang G.-Q."/>
        </authorList>
    </citation>
    <scope>NUCLEOTIDE SEQUENCE</scope>
    <source>
        <tissue evidence="8">Leaf</tissue>
    </source>
</reference>
<comment type="cofactor">
    <cofactor evidence="1">
        <name>Mg(2+)</name>
        <dbReference type="ChEBI" id="CHEBI:18420"/>
    </cofactor>
</comment>
<keyword evidence="9" id="KW-1185">Reference proteome</keyword>
<keyword evidence="6" id="KW-0460">Magnesium</keyword>
<evidence type="ECO:0000313" key="9">
    <source>
        <dbReference type="Proteomes" id="UP000829196"/>
    </source>
</evidence>
<proteinExistence type="inferred from homology"/>
<dbReference type="SUPFAM" id="SSF56219">
    <property type="entry name" value="DNase I-like"/>
    <property type="match status" value="1"/>
</dbReference>
<dbReference type="PANTHER" id="PTHR33710">
    <property type="entry name" value="BNAC02G09200D PROTEIN"/>
    <property type="match status" value="1"/>
</dbReference>
<name>A0A8T3BTP9_DENNO</name>
<dbReference type="InterPro" id="IPR036691">
    <property type="entry name" value="Endo/exonu/phosph_ase_sf"/>
</dbReference>
<sequence length="340" mass="38527">MQKFMKSNDFHDIGTIGPKYTWCNNKKGGAHILERLDHCLLNSAALKIIQPAVVRYLGRIASDHCPIAVKLFNSGFIRTKTQQFADVCSIYPTSKGIVARSWSKFAGGRELSNYEKVNKILRCLPSSFDAKITVITESKDLNTYSIDNLLGSLIAYEQGVSQRNLDAGEKKKEKMVALKAHKSNSDSSGSESGEVSFISRQLRNFLRNKQKHHWRKGMLSPKTSWEHRIIGHMEAPRYKIQGSLNCMQEKSSKPSKVKYELDKKTGLIKIVFFTHRWGIPTTNAFIPRTLCEDNDPLDVLVLMQILKKEIGMLELQWYGFCMFKALASLHKQGVGHAMSK</sequence>
<dbReference type="GO" id="GO:0000287">
    <property type="term" value="F:magnesium ion binding"/>
    <property type="evidence" value="ECO:0007669"/>
    <property type="project" value="InterPro"/>
</dbReference>
<organism evidence="8 9">
    <name type="scientific">Dendrobium nobile</name>
    <name type="common">Orchid</name>
    <dbReference type="NCBI Taxonomy" id="94219"/>
    <lineage>
        <taxon>Eukaryota</taxon>
        <taxon>Viridiplantae</taxon>
        <taxon>Streptophyta</taxon>
        <taxon>Embryophyta</taxon>
        <taxon>Tracheophyta</taxon>
        <taxon>Spermatophyta</taxon>
        <taxon>Magnoliopsida</taxon>
        <taxon>Liliopsida</taxon>
        <taxon>Asparagales</taxon>
        <taxon>Orchidaceae</taxon>
        <taxon>Epidendroideae</taxon>
        <taxon>Malaxideae</taxon>
        <taxon>Dendrobiinae</taxon>
        <taxon>Dendrobium</taxon>
    </lineage>
</organism>
<dbReference type="InterPro" id="IPR036649">
    <property type="entry name" value="Pyrophosphatase_sf"/>
</dbReference>
<evidence type="ECO:0000256" key="2">
    <source>
        <dbReference type="ARBA" id="ARBA00006220"/>
    </source>
</evidence>
<keyword evidence="4" id="KW-0479">Metal-binding</keyword>
<dbReference type="PANTHER" id="PTHR33710:SF71">
    <property type="entry name" value="ENDONUCLEASE_EXONUCLEASE_PHOSPHATASE DOMAIN-CONTAINING PROTEIN"/>
    <property type="match status" value="1"/>
</dbReference>
<dbReference type="Proteomes" id="UP000829196">
    <property type="component" value="Unassembled WGS sequence"/>
</dbReference>
<evidence type="ECO:0000256" key="4">
    <source>
        <dbReference type="ARBA" id="ARBA00022723"/>
    </source>
</evidence>
<dbReference type="SMR" id="A0A8T3BTP9"/>
<keyword evidence="5" id="KW-0378">Hydrolase</keyword>